<sequence length="143" mass="16143">MPKKPSDPKSPRYKARIGYEGEYSLLRRFVDTGEKGFYALRTPGSGSGKMAKPDMVAVDDGEMLAIEVKSSGKPYAMLTADQVARLMEFVERFEIKCPHCGGRFNPKPVAAVRFVGRGWRFIELSRETLQRGIMIRWDDHGRG</sequence>
<evidence type="ECO:0000256" key="5">
    <source>
        <dbReference type="ARBA" id="ARBA00022763"/>
    </source>
</evidence>
<keyword evidence="2" id="KW-0540">Nuclease</keyword>
<dbReference type="GO" id="GO:0008821">
    <property type="term" value="F:crossover junction DNA endonuclease activity"/>
    <property type="evidence" value="ECO:0007669"/>
    <property type="project" value="UniProtKB-EC"/>
</dbReference>
<evidence type="ECO:0000256" key="3">
    <source>
        <dbReference type="ARBA" id="ARBA00022723"/>
    </source>
</evidence>
<comment type="caution">
    <text evidence="12">The sequence shown here is derived from an EMBL/GenBank/DDBJ whole genome shotgun (WGS) entry which is preliminary data.</text>
</comment>
<evidence type="ECO:0008006" key="13">
    <source>
        <dbReference type="Google" id="ProtNLM"/>
    </source>
</evidence>
<evidence type="ECO:0000256" key="10">
    <source>
        <dbReference type="ARBA" id="ARBA00023204"/>
    </source>
</evidence>
<dbReference type="InterPro" id="IPR011335">
    <property type="entry name" value="Restrct_endonuc-II-like"/>
</dbReference>
<comment type="catalytic activity">
    <reaction evidence="11">
        <text>Endonucleolytic cleavage at a junction such as a reciprocal single-stranded crossover between two homologous DNA duplexes (Holliday junction).</text>
        <dbReference type="EC" id="3.1.21.10"/>
    </reaction>
</comment>
<dbReference type="GO" id="GO:0003677">
    <property type="term" value="F:DNA binding"/>
    <property type="evidence" value="ECO:0007669"/>
    <property type="project" value="UniProtKB-KW"/>
</dbReference>
<evidence type="ECO:0000256" key="11">
    <source>
        <dbReference type="ARBA" id="ARBA00029354"/>
    </source>
</evidence>
<organism evidence="12">
    <name type="scientific">Caldiarchaeum subterraneum</name>
    <dbReference type="NCBI Taxonomy" id="311458"/>
    <lineage>
        <taxon>Archaea</taxon>
        <taxon>Nitrososphaerota</taxon>
        <taxon>Candidatus Caldarchaeales</taxon>
        <taxon>Candidatus Caldarchaeaceae</taxon>
        <taxon>Candidatus Caldarchaeum</taxon>
    </lineage>
</organism>
<evidence type="ECO:0000256" key="2">
    <source>
        <dbReference type="ARBA" id="ARBA00022722"/>
    </source>
</evidence>
<keyword evidence="9" id="KW-0233">DNA recombination</keyword>
<evidence type="ECO:0000256" key="1">
    <source>
        <dbReference type="ARBA" id="ARBA00001946"/>
    </source>
</evidence>
<evidence type="ECO:0000256" key="8">
    <source>
        <dbReference type="ARBA" id="ARBA00023125"/>
    </source>
</evidence>
<keyword evidence="7" id="KW-0460">Magnesium</keyword>
<keyword evidence="3" id="KW-0479">Metal-binding</keyword>
<dbReference type="EMBL" id="DRWN01000031">
    <property type="protein sequence ID" value="HHK68411.1"/>
    <property type="molecule type" value="Genomic_DNA"/>
</dbReference>
<dbReference type="InterPro" id="IPR011856">
    <property type="entry name" value="tRNA_endonuc-like_dom_sf"/>
</dbReference>
<evidence type="ECO:0000256" key="6">
    <source>
        <dbReference type="ARBA" id="ARBA00022801"/>
    </source>
</evidence>
<keyword evidence="4" id="KW-0255">Endonuclease</keyword>
<evidence type="ECO:0000256" key="7">
    <source>
        <dbReference type="ARBA" id="ARBA00022842"/>
    </source>
</evidence>
<accession>A0A7C5QDI3</accession>
<dbReference type="SUPFAM" id="SSF52980">
    <property type="entry name" value="Restriction endonuclease-like"/>
    <property type="match status" value="1"/>
</dbReference>
<keyword evidence="5" id="KW-0227">DNA damage</keyword>
<proteinExistence type="predicted"/>
<gene>
    <name evidence="12" type="ORF">ENM11_04560</name>
</gene>
<dbReference type="GO" id="GO:0006310">
    <property type="term" value="P:DNA recombination"/>
    <property type="evidence" value="ECO:0007669"/>
    <property type="project" value="UniProtKB-KW"/>
</dbReference>
<evidence type="ECO:0000313" key="12">
    <source>
        <dbReference type="EMBL" id="HHK68411.1"/>
    </source>
</evidence>
<evidence type="ECO:0000256" key="4">
    <source>
        <dbReference type="ARBA" id="ARBA00022759"/>
    </source>
</evidence>
<dbReference type="PANTHER" id="PTHR39651">
    <property type="entry name" value="HOLLIDAY JUNCTION RESOLVASE HJC"/>
    <property type="match status" value="1"/>
</dbReference>
<comment type="cofactor">
    <cofactor evidence="1">
        <name>Mg(2+)</name>
        <dbReference type="ChEBI" id="CHEBI:18420"/>
    </cofactor>
</comment>
<keyword evidence="8" id="KW-0238">DNA-binding</keyword>
<dbReference type="GO" id="GO:0046872">
    <property type="term" value="F:metal ion binding"/>
    <property type="evidence" value="ECO:0007669"/>
    <property type="project" value="UniProtKB-KW"/>
</dbReference>
<keyword evidence="6" id="KW-0378">Hydrolase</keyword>
<dbReference type="AlphaFoldDB" id="A0A7C5QDI3"/>
<dbReference type="Pfam" id="PF01870">
    <property type="entry name" value="Hjc"/>
    <property type="match status" value="1"/>
</dbReference>
<protein>
    <recommendedName>
        <fullName evidence="13">Holliday junction resolvase</fullName>
    </recommendedName>
</protein>
<reference evidence="12" key="1">
    <citation type="journal article" date="2020" name="mSystems">
        <title>Genome- and Community-Level Interaction Insights into Carbon Utilization and Element Cycling Functions of Hydrothermarchaeota in Hydrothermal Sediment.</title>
        <authorList>
            <person name="Zhou Z."/>
            <person name="Liu Y."/>
            <person name="Xu W."/>
            <person name="Pan J."/>
            <person name="Luo Z.H."/>
            <person name="Li M."/>
        </authorList>
    </citation>
    <scope>NUCLEOTIDE SEQUENCE [LARGE SCALE GENOMIC DNA]</scope>
    <source>
        <strain evidence="12">SpSt-1056</strain>
    </source>
</reference>
<dbReference type="PANTHER" id="PTHR39651:SF1">
    <property type="entry name" value="HOLLIDAY JUNCTION RESOLVASE HJC"/>
    <property type="match status" value="1"/>
</dbReference>
<dbReference type="GO" id="GO:0006281">
    <property type="term" value="P:DNA repair"/>
    <property type="evidence" value="ECO:0007669"/>
    <property type="project" value="UniProtKB-KW"/>
</dbReference>
<keyword evidence="10" id="KW-0234">DNA repair</keyword>
<dbReference type="InterPro" id="IPR002732">
    <property type="entry name" value="Hjc"/>
</dbReference>
<name>A0A7C5QDI3_CALS0</name>
<dbReference type="Gene3D" id="3.40.1350.10">
    <property type="match status" value="1"/>
</dbReference>
<evidence type="ECO:0000256" key="9">
    <source>
        <dbReference type="ARBA" id="ARBA00023172"/>
    </source>
</evidence>
<dbReference type="InterPro" id="IPR014428">
    <property type="entry name" value="Hjc_arc"/>
</dbReference>